<accession>A0A1E3A5B9</accession>
<evidence type="ECO:0000313" key="5">
    <source>
        <dbReference type="EMBL" id="ODM03940.1"/>
    </source>
</evidence>
<dbReference type="AlphaFoldDB" id="A0A1E3A5B9"/>
<dbReference type="Proteomes" id="UP000094067">
    <property type="component" value="Unassembled WGS sequence"/>
</dbReference>
<comment type="catalytic activity">
    <reaction evidence="3">
        <text>uridine + phosphate = alpha-D-ribose 1-phosphate + uracil</text>
        <dbReference type="Rhea" id="RHEA:24388"/>
        <dbReference type="ChEBI" id="CHEBI:16704"/>
        <dbReference type="ChEBI" id="CHEBI:17568"/>
        <dbReference type="ChEBI" id="CHEBI:43474"/>
        <dbReference type="ChEBI" id="CHEBI:57720"/>
        <dbReference type="EC" id="2.4.2.3"/>
    </reaction>
</comment>
<keyword evidence="5" id="KW-0328">Glycosyltransferase</keyword>
<dbReference type="GO" id="GO:0009116">
    <property type="term" value="P:nucleoside metabolic process"/>
    <property type="evidence" value="ECO:0007669"/>
    <property type="project" value="InterPro"/>
</dbReference>
<name>A0A1E3A5B9_9FIRM</name>
<reference evidence="5 7" key="1">
    <citation type="submission" date="2016-07" db="EMBL/GenBank/DDBJ databases">
        <title>Characterization of isolates of Eisenbergiella tayi derived from blood cultures, using whole genome sequencing.</title>
        <authorList>
            <person name="Burdz T."/>
            <person name="Wiebe D."/>
            <person name="Huynh C."/>
            <person name="Bernard K."/>
        </authorList>
    </citation>
    <scope>NUCLEOTIDE SEQUENCE [LARGE SCALE GENOMIC DNA]</scope>
    <source>
        <strain evidence="5 7">NML 110608</strain>
    </source>
</reference>
<evidence type="ECO:0000259" key="4">
    <source>
        <dbReference type="Pfam" id="PF01048"/>
    </source>
</evidence>
<evidence type="ECO:0000256" key="1">
    <source>
        <dbReference type="ARBA" id="ARBA00011888"/>
    </source>
</evidence>
<keyword evidence="5" id="KW-0808">Transferase</keyword>
<dbReference type="EMBL" id="MEHA01000038">
    <property type="protein sequence ID" value="ODR42264.1"/>
    <property type="molecule type" value="Genomic_DNA"/>
</dbReference>
<dbReference type="Proteomes" id="UP000094271">
    <property type="component" value="Unassembled WGS sequence"/>
</dbReference>
<evidence type="ECO:0000313" key="7">
    <source>
        <dbReference type="Proteomes" id="UP000094067"/>
    </source>
</evidence>
<comment type="caution">
    <text evidence="5">The sequence shown here is derived from an EMBL/GenBank/DDBJ whole genome shotgun (WGS) entry which is preliminary data.</text>
</comment>
<dbReference type="GO" id="GO:0005829">
    <property type="term" value="C:cytosol"/>
    <property type="evidence" value="ECO:0007669"/>
    <property type="project" value="TreeGrafter"/>
</dbReference>
<dbReference type="InterPro" id="IPR000845">
    <property type="entry name" value="Nucleoside_phosphorylase_d"/>
</dbReference>
<dbReference type="Gene3D" id="3.40.50.1580">
    <property type="entry name" value="Nucleoside phosphorylase domain"/>
    <property type="match status" value="1"/>
</dbReference>
<protein>
    <recommendedName>
        <fullName evidence="2">Uridine phosphorylase</fullName>
        <ecNumber evidence="1">2.4.2.3</ecNumber>
    </recommendedName>
</protein>
<evidence type="ECO:0000256" key="2">
    <source>
        <dbReference type="ARBA" id="ARBA00021980"/>
    </source>
</evidence>
<gene>
    <name evidence="5" type="primary">deoD_2</name>
    <name evidence="6" type="ORF">BEI59_31570</name>
    <name evidence="5" type="ORF">BEI61_04743</name>
</gene>
<reference evidence="6 8" key="2">
    <citation type="submission" date="2016-08" db="EMBL/GenBank/DDBJ databases">
        <authorList>
            <person name="Seilhamer J.J."/>
        </authorList>
    </citation>
    <scope>NUCLEOTIDE SEQUENCE [LARGE SCALE GENOMIC DNA]</scope>
    <source>
        <strain evidence="6 8">NML150140-1</strain>
    </source>
</reference>
<evidence type="ECO:0000256" key="3">
    <source>
        <dbReference type="ARBA" id="ARBA00048447"/>
    </source>
</evidence>
<sequence>MNYKHLIDAIKKYGSTEEDICLHGTGVRPDQINENVILAPWWEPDILQDLGDTEYLSESPSASIKVWNIKNNSLNITYIKTGIGAPVLMDTLLSLGVTKCRRAIFIGSVGSLDPQINIGDIVIPEYSICGDGASRYITADTLTHTDPFGEKQYPDPHLQNTLCKHARHICQTNNVPLHKGRTFSIDTIFAQFAHIEEITAMGCNIIEMETAAAFRAAKTAAIPLTALFSVSDNTITNKSLISGRTKEEIQHRKFTRNTLIPQILLNTFKDPS</sequence>
<evidence type="ECO:0000313" key="8">
    <source>
        <dbReference type="Proteomes" id="UP000094271"/>
    </source>
</evidence>
<dbReference type="EMBL" id="MCGH01000003">
    <property type="protein sequence ID" value="ODM03940.1"/>
    <property type="molecule type" value="Genomic_DNA"/>
</dbReference>
<proteinExistence type="predicted"/>
<dbReference type="Pfam" id="PF01048">
    <property type="entry name" value="PNP_UDP_1"/>
    <property type="match status" value="1"/>
</dbReference>
<feature type="domain" description="Nucleoside phosphorylase" evidence="4">
    <location>
        <begin position="46"/>
        <end position="233"/>
    </location>
</feature>
<dbReference type="EC" id="2.4.2.3" evidence="1"/>
<dbReference type="SUPFAM" id="SSF53167">
    <property type="entry name" value="Purine and uridine phosphorylases"/>
    <property type="match status" value="1"/>
</dbReference>
<dbReference type="PANTHER" id="PTHR43691:SF11">
    <property type="entry name" value="FI09636P-RELATED"/>
    <property type="match status" value="1"/>
</dbReference>
<organism evidence="5 7">
    <name type="scientific">Eisenbergiella tayi</name>
    <dbReference type="NCBI Taxonomy" id="1432052"/>
    <lineage>
        <taxon>Bacteria</taxon>
        <taxon>Bacillati</taxon>
        <taxon>Bacillota</taxon>
        <taxon>Clostridia</taxon>
        <taxon>Lachnospirales</taxon>
        <taxon>Lachnospiraceae</taxon>
        <taxon>Eisenbergiella</taxon>
    </lineage>
</organism>
<evidence type="ECO:0000313" key="6">
    <source>
        <dbReference type="EMBL" id="ODR42264.1"/>
    </source>
</evidence>
<dbReference type="PANTHER" id="PTHR43691">
    <property type="entry name" value="URIDINE PHOSPHORYLASE"/>
    <property type="match status" value="1"/>
</dbReference>
<dbReference type="RefSeq" id="WP_069154229.1">
    <property type="nucleotide sequence ID" value="NZ_MCGH01000003.1"/>
</dbReference>
<dbReference type="OrthoDB" id="1900848at2"/>
<dbReference type="GO" id="GO:0004850">
    <property type="term" value="F:uridine phosphorylase activity"/>
    <property type="evidence" value="ECO:0007669"/>
    <property type="project" value="UniProtKB-EC"/>
</dbReference>
<dbReference type="InterPro" id="IPR035994">
    <property type="entry name" value="Nucleoside_phosphorylase_sf"/>
</dbReference>